<dbReference type="EMBL" id="JBFXLR010000013">
    <property type="protein sequence ID" value="KAL2853654.1"/>
    <property type="molecule type" value="Genomic_DNA"/>
</dbReference>
<comment type="caution">
    <text evidence="1">The sequence shown here is derived from an EMBL/GenBank/DDBJ whole genome shotgun (WGS) entry which is preliminary data.</text>
</comment>
<reference evidence="1 2" key="1">
    <citation type="submission" date="2024-07" db="EMBL/GenBank/DDBJ databases">
        <title>Section-level genome sequencing and comparative genomics of Aspergillus sections Usti and Cavernicolus.</title>
        <authorList>
            <consortium name="Lawrence Berkeley National Laboratory"/>
            <person name="Nybo J.L."/>
            <person name="Vesth T.C."/>
            <person name="Theobald S."/>
            <person name="Frisvad J.C."/>
            <person name="Larsen T.O."/>
            <person name="Kjaerboelling I."/>
            <person name="Rothschild-Mancinelli K."/>
            <person name="Lyhne E.K."/>
            <person name="Kogle M.E."/>
            <person name="Barry K."/>
            <person name="Clum A."/>
            <person name="Na H."/>
            <person name="Ledsgaard L."/>
            <person name="Lin J."/>
            <person name="Lipzen A."/>
            <person name="Kuo A."/>
            <person name="Riley R."/>
            <person name="Mondo S."/>
            <person name="LaButti K."/>
            <person name="Haridas S."/>
            <person name="Pangalinan J."/>
            <person name="Salamov A.A."/>
            <person name="Simmons B.A."/>
            <person name="Magnuson J.K."/>
            <person name="Chen J."/>
            <person name="Drula E."/>
            <person name="Henrissat B."/>
            <person name="Wiebenga A."/>
            <person name="Lubbers R.J."/>
            <person name="Gomes A.C."/>
            <person name="Macurrencykelacurrency M.R."/>
            <person name="Stajich J."/>
            <person name="Grigoriev I.V."/>
            <person name="Mortensen U.H."/>
            <person name="De vries R.P."/>
            <person name="Baker S.E."/>
            <person name="Andersen M.R."/>
        </authorList>
    </citation>
    <scope>NUCLEOTIDE SEQUENCE [LARGE SCALE GENOMIC DNA]</scope>
    <source>
        <strain evidence="1 2">CBS 756.74</strain>
    </source>
</reference>
<dbReference type="RefSeq" id="XP_070901020.1">
    <property type="nucleotide sequence ID" value="XM_071045169.1"/>
</dbReference>
<accession>A0ABR4KN11</accession>
<gene>
    <name evidence="1" type="ORF">BJX68DRAFT_265117</name>
</gene>
<proteinExistence type="predicted"/>
<dbReference type="GeneID" id="98160333"/>
<name>A0ABR4KN11_9EURO</name>
<sequence>MPKDVRVKVLQRCRDAMLQSKEAYEPIYFGLDKEEHPVMSPGLVFGIDLLMAVEKEPSLHDYYEIEAWVDTMLKNAICGRLPFKSILLIINHGLSALLATALARTGSSGTGWLSRPLSEVVIQFWSISRFGRVDGFPKGVVATYRKNWRLKSLSAHQVALEQCLIQKVLQTEDQSFNAQKDRPQFMVRVRSLLSLVDSKRRLKLLQMLCKYSPSLGFDLTCWPPSKKEQELMPFWHLDILNKLLLPDSKSLFGRSLCIHKCEDFLPSSSSLKVPSWEKQCLVWVSWESLDPKGTGFRITRNAIYELKQKSVRAREPPERRRWTEQAIKLAARTSSVEIFADIVEWSKRYIRDPLVFPDLMCEIIDSSGGLLSCRVDLNGVTIPVSKSVLLQEAQTGHKILEDILQACLLLLREPWARPSIPRITRRVPGMLSRIVGGRMNVVRKLPCGDSVTDSEVFEILVQPMSSILLEYERQGNMEGQTDVDWSGPSGMAVSYYLPNTPNPREMAFIDRLAKTRDELWQQHRVRNDPNVLELSAGCPRGLPIQSLVHSKDFVNSAMKHQEYAPFISSRANQVLFGAADTVMAALKDEEKDLIDGFVDDLDFVIRAFLQDGDISRDALRLWEHYSGLLQPHPDYLGLFQDWLVTRMLYIGDMAEAINVIRPPLKPPSQIRPTVSRVPTGSEIIEWDLTRAIIPCLPKQSMMRKRLGSQSPTEYPAQFSTAGWGGSIPSKAPLVERKTQSEPQRLSIWSSKNCTLAADTQDLSRCVQDPVVLAALLFLDTYTKSPRILRTKFPNVEFPRYTPIYLADEFITFHRPRNKRRAAEALQMPIDALRESTKRIPPQVVRELLWSFLDTLKAEPNAPNYSSLLFHTFDLIEILLQTDKPQLAIDVVIRVWQDFANESSLHRKISLVKLGRVLTPEQGREMMSGFTRYVCEALQAQQQQPAKEEKKEKKAFIKVTTAKMLAQAQAEADFLSQSDRMEMLQMMFNSAHHIDIRREIAAALLELVSTCDDSNAEPYKSLCHDSLLGRTAQRAGHNYRSGMGDSRDWARGPAPLCCSSF</sequence>
<dbReference type="Proteomes" id="UP001610444">
    <property type="component" value="Unassembled WGS sequence"/>
</dbReference>
<keyword evidence="2" id="KW-1185">Reference proteome</keyword>
<evidence type="ECO:0000313" key="2">
    <source>
        <dbReference type="Proteomes" id="UP001610444"/>
    </source>
</evidence>
<organism evidence="1 2">
    <name type="scientific">Aspergillus pseudodeflectus</name>
    <dbReference type="NCBI Taxonomy" id="176178"/>
    <lineage>
        <taxon>Eukaryota</taxon>
        <taxon>Fungi</taxon>
        <taxon>Dikarya</taxon>
        <taxon>Ascomycota</taxon>
        <taxon>Pezizomycotina</taxon>
        <taxon>Eurotiomycetes</taxon>
        <taxon>Eurotiomycetidae</taxon>
        <taxon>Eurotiales</taxon>
        <taxon>Aspergillaceae</taxon>
        <taxon>Aspergillus</taxon>
        <taxon>Aspergillus subgen. Nidulantes</taxon>
    </lineage>
</organism>
<protein>
    <submittedName>
        <fullName evidence="1">Uncharacterized protein</fullName>
    </submittedName>
</protein>
<evidence type="ECO:0000313" key="1">
    <source>
        <dbReference type="EMBL" id="KAL2853654.1"/>
    </source>
</evidence>